<gene>
    <name evidence="2" type="ORF">QQ020_35565</name>
</gene>
<keyword evidence="1" id="KW-0472">Membrane</keyword>
<keyword evidence="1" id="KW-0812">Transmembrane</keyword>
<evidence type="ECO:0000256" key="1">
    <source>
        <dbReference type="SAM" id="Phobius"/>
    </source>
</evidence>
<comment type="caution">
    <text evidence="2">The sequence shown here is derived from an EMBL/GenBank/DDBJ whole genome shotgun (WGS) entry which is preliminary data.</text>
</comment>
<sequence length="314" mass="36132">MKERIRQKARLLSDYFTTNIFLLGIVIAAAWPLLLWTVPYFSKWNWPILGTSYAGYVIAFAFFVFLLLYVVKRIKMLIYGFVLLLFLGLGISTLYGQYGYKDLMKDYFGLVGDLQNQSQLVSVMSSDREPFINAIKLRELINETSVTTRNFAVKAATKHFQDKIDKPSQRKLIQYLSVFKEINSKWVYVADPEGEEYFASPNETIAHFAVDGKFNGDCDDHAILMAASLKFVGAKVRLVRTATHVYPELKITDKTELDKMVNLIRKVVFKQEAYSNSIFYHTDPEGDIWLNFDYTNSYPGGRFLDNDIVGILEF</sequence>
<organism evidence="2 3">
    <name type="scientific">Agaribacillus aureus</name>
    <dbReference type="NCBI Taxonomy" id="3051825"/>
    <lineage>
        <taxon>Bacteria</taxon>
        <taxon>Pseudomonadati</taxon>
        <taxon>Bacteroidota</taxon>
        <taxon>Cytophagia</taxon>
        <taxon>Cytophagales</taxon>
        <taxon>Splendidivirgaceae</taxon>
        <taxon>Agaribacillus</taxon>
    </lineage>
</organism>
<evidence type="ECO:0000313" key="2">
    <source>
        <dbReference type="EMBL" id="MDN5217445.1"/>
    </source>
</evidence>
<evidence type="ECO:0000313" key="3">
    <source>
        <dbReference type="Proteomes" id="UP001172083"/>
    </source>
</evidence>
<keyword evidence="3" id="KW-1185">Reference proteome</keyword>
<keyword evidence="1" id="KW-1133">Transmembrane helix</keyword>
<feature type="transmembrane region" description="Helical" evidence="1">
    <location>
        <begin position="20"/>
        <end position="41"/>
    </location>
</feature>
<proteinExistence type="predicted"/>
<dbReference type="Proteomes" id="UP001172083">
    <property type="component" value="Unassembled WGS sequence"/>
</dbReference>
<dbReference type="RefSeq" id="WP_346762781.1">
    <property type="nucleotide sequence ID" value="NZ_JAUJEB010000017.1"/>
</dbReference>
<evidence type="ECO:0008006" key="4">
    <source>
        <dbReference type="Google" id="ProtNLM"/>
    </source>
</evidence>
<protein>
    <recommendedName>
        <fullName evidence="4">Transglutaminase</fullName>
    </recommendedName>
</protein>
<reference evidence="2" key="1">
    <citation type="submission" date="2023-06" db="EMBL/GenBank/DDBJ databases">
        <title>Genomic of Agaribacillus aureum.</title>
        <authorList>
            <person name="Wang G."/>
        </authorList>
    </citation>
    <scope>NUCLEOTIDE SEQUENCE</scope>
    <source>
        <strain evidence="2">BMA12</strain>
    </source>
</reference>
<dbReference type="EMBL" id="JAUJEB010000017">
    <property type="protein sequence ID" value="MDN5217445.1"/>
    <property type="molecule type" value="Genomic_DNA"/>
</dbReference>
<feature type="transmembrane region" description="Helical" evidence="1">
    <location>
        <begin position="53"/>
        <end position="71"/>
    </location>
</feature>
<dbReference type="Gene3D" id="3.10.620.30">
    <property type="match status" value="1"/>
</dbReference>
<name>A0ABT8LL65_9BACT</name>
<accession>A0ABT8LL65</accession>
<feature type="transmembrane region" description="Helical" evidence="1">
    <location>
        <begin position="78"/>
        <end position="98"/>
    </location>
</feature>
<dbReference type="InterPro" id="IPR038765">
    <property type="entry name" value="Papain-like_cys_pep_sf"/>
</dbReference>
<dbReference type="SUPFAM" id="SSF54001">
    <property type="entry name" value="Cysteine proteinases"/>
    <property type="match status" value="1"/>
</dbReference>